<sequence length="148" mass="16438">GPLRIHQADGREDEGGLASLADLQGDRRRPPLPEPLPLPPAPHQERPGMEILEAHEPVLRPRPHNGRFRVHPDAGAELHHHRYRAVAAGRRVLGPRPSLRQGGVEVGKIRALDQGPVEELARRREGPDRPCLRHLASLRGLHPPRPLV</sequence>
<dbReference type="AlphaFoldDB" id="A0A6J4PYJ2"/>
<feature type="compositionally biased region" description="Basic and acidic residues" evidence="1">
    <location>
        <begin position="1"/>
        <end position="14"/>
    </location>
</feature>
<organism evidence="2">
    <name type="scientific">uncultured Rubrobacteraceae bacterium</name>
    <dbReference type="NCBI Taxonomy" id="349277"/>
    <lineage>
        <taxon>Bacteria</taxon>
        <taxon>Bacillati</taxon>
        <taxon>Actinomycetota</taxon>
        <taxon>Rubrobacteria</taxon>
        <taxon>Rubrobacterales</taxon>
        <taxon>Rubrobacteraceae</taxon>
        <taxon>environmental samples</taxon>
    </lineage>
</organism>
<protein>
    <submittedName>
        <fullName evidence="2">Uncharacterized protein</fullName>
    </submittedName>
</protein>
<dbReference type="EMBL" id="CADCVA010000262">
    <property type="protein sequence ID" value="CAA9427329.1"/>
    <property type="molecule type" value="Genomic_DNA"/>
</dbReference>
<proteinExistence type="predicted"/>
<evidence type="ECO:0000256" key="1">
    <source>
        <dbReference type="SAM" id="MobiDB-lite"/>
    </source>
</evidence>
<feature type="non-terminal residue" evidence="2">
    <location>
        <position position="1"/>
    </location>
</feature>
<accession>A0A6J4PYJ2</accession>
<feature type="compositionally biased region" description="Pro residues" evidence="1">
    <location>
        <begin position="32"/>
        <end position="42"/>
    </location>
</feature>
<reference evidence="2" key="1">
    <citation type="submission" date="2020-02" db="EMBL/GenBank/DDBJ databases">
        <authorList>
            <person name="Meier V. D."/>
        </authorList>
    </citation>
    <scope>NUCLEOTIDE SEQUENCE</scope>
    <source>
        <strain evidence="2">AVDCRST_MAG82</strain>
    </source>
</reference>
<evidence type="ECO:0000313" key="2">
    <source>
        <dbReference type="EMBL" id="CAA9427329.1"/>
    </source>
</evidence>
<name>A0A6J4PYJ2_9ACTN</name>
<feature type="region of interest" description="Disordered" evidence="1">
    <location>
        <begin position="1"/>
        <end position="49"/>
    </location>
</feature>
<gene>
    <name evidence="2" type="ORF">AVDCRST_MAG82-1849</name>
</gene>
<feature type="non-terminal residue" evidence="2">
    <location>
        <position position="148"/>
    </location>
</feature>